<name>A0A7R9MP74_9ACAR</name>
<dbReference type="OrthoDB" id="6157510at2759"/>
<dbReference type="PANTHER" id="PTHR33444:SF2">
    <property type="entry name" value="MARVEL DOMAIN-CONTAINING PROTEIN"/>
    <property type="match status" value="1"/>
</dbReference>
<protein>
    <recommendedName>
        <fullName evidence="5">Transmembrane protein</fullName>
    </recommendedName>
</protein>
<evidence type="ECO:0008006" key="5">
    <source>
        <dbReference type="Google" id="ProtNLM"/>
    </source>
</evidence>
<evidence type="ECO:0000256" key="1">
    <source>
        <dbReference type="SAM" id="MobiDB-lite"/>
    </source>
</evidence>
<keyword evidence="2" id="KW-0812">Transmembrane</keyword>
<dbReference type="PANTHER" id="PTHR33444">
    <property type="entry name" value="SI:DKEY-19B23.12-RELATED"/>
    <property type="match status" value="1"/>
</dbReference>
<sequence length="171" mass="18303">MSQTVVTNDNNQSTAPRLVAIDSTAAEISPQTTTPLTLPPMIRVSIDGQSVSPPQSSPGLPTVPPPSYSSIPGTVPLYMSRTAGPPPSYDDVINPEAPPPSYQSLFGQVRDARKSAATPWDFVRKLFIILIGTLGCTVIIGFTIVIPLSMIIVGTVYMNDCNVENIPEFLF</sequence>
<reference evidence="3" key="1">
    <citation type="submission" date="2020-11" db="EMBL/GenBank/DDBJ databases">
        <authorList>
            <person name="Tran Van P."/>
        </authorList>
    </citation>
    <scope>NUCLEOTIDE SEQUENCE</scope>
</reference>
<dbReference type="InterPro" id="IPR040350">
    <property type="entry name" value="TMEM272"/>
</dbReference>
<gene>
    <name evidence="3" type="ORF">ONB1V03_LOCUS20525</name>
</gene>
<keyword evidence="4" id="KW-1185">Reference proteome</keyword>
<evidence type="ECO:0000256" key="2">
    <source>
        <dbReference type="SAM" id="Phobius"/>
    </source>
</evidence>
<feature type="compositionally biased region" description="Low complexity" evidence="1">
    <location>
        <begin position="48"/>
        <end position="60"/>
    </location>
</feature>
<feature type="non-terminal residue" evidence="3">
    <location>
        <position position="171"/>
    </location>
</feature>
<keyword evidence="2" id="KW-1133">Transmembrane helix</keyword>
<evidence type="ECO:0000313" key="4">
    <source>
        <dbReference type="Proteomes" id="UP000728032"/>
    </source>
</evidence>
<dbReference type="Proteomes" id="UP000728032">
    <property type="component" value="Unassembled WGS sequence"/>
</dbReference>
<dbReference type="AlphaFoldDB" id="A0A7R9MP74"/>
<proteinExistence type="predicted"/>
<dbReference type="EMBL" id="CAJPVJ010035477">
    <property type="protein sequence ID" value="CAG2181104.1"/>
    <property type="molecule type" value="Genomic_DNA"/>
</dbReference>
<organism evidence="3">
    <name type="scientific">Oppiella nova</name>
    <dbReference type="NCBI Taxonomy" id="334625"/>
    <lineage>
        <taxon>Eukaryota</taxon>
        <taxon>Metazoa</taxon>
        <taxon>Ecdysozoa</taxon>
        <taxon>Arthropoda</taxon>
        <taxon>Chelicerata</taxon>
        <taxon>Arachnida</taxon>
        <taxon>Acari</taxon>
        <taxon>Acariformes</taxon>
        <taxon>Sarcoptiformes</taxon>
        <taxon>Oribatida</taxon>
        <taxon>Brachypylina</taxon>
        <taxon>Oppioidea</taxon>
        <taxon>Oppiidae</taxon>
        <taxon>Oppiella</taxon>
    </lineage>
</organism>
<evidence type="ECO:0000313" key="3">
    <source>
        <dbReference type="EMBL" id="CAD7663967.1"/>
    </source>
</evidence>
<dbReference type="EMBL" id="OC950302">
    <property type="protein sequence ID" value="CAD7663967.1"/>
    <property type="molecule type" value="Genomic_DNA"/>
</dbReference>
<keyword evidence="2" id="KW-0472">Membrane</keyword>
<feature type="region of interest" description="Disordered" evidence="1">
    <location>
        <begin position="46"/>
        <end position="66"/>
    </location>
</feature>
<feature type="transmembrane region" description="Helical" evidence="2">
    <location>
        <begin position="126"/>
        <end position="153"/>
    </location>
</feature>
<accession>A0A7R9MP74</accession>